<gene>
    <name evidence="1" type="ORF">Slati_1406400</name>
</gene>
<reference evidence="1" key="1">
    <citation type="submission" date="2020-06" db="EMBL/GenBank/DDBJ databases">
        <authorList>
            <person name="Li T."/>
            <person name="Hu X."/>
            <person name="Zhang T."/>
            <person name="Song X."/>
            <person name="Zhang H."/>
            <person name="Dai N."/>
            <person name="Sheng W."/>
            <person name="Hou X."/>
            <person name="Wei L."/>
        </authorList>
    </citation>
    <scope>NUCLEOTIDE SEQUENCE</scope>
    <source>
        <strain evidence="1">KEN1</strain>
        <tissue evidence="1">Leaf</tissue>
    </source>
</reference>
<protein>
    <recommendedName>
        <fullName evidence="2">Exo_endo_phos domain-containing protein</fullName>
    </recommendedName>
</protein>
<comment type="caution">
    <text evidence="1">The sequence shown here is derived from an EMBL/GenBank/DDBJ whole genome shotgun (WGS) entry which is preliminary data.</text>
</comment>
<sequence length="84" mass="9841">MVVQFWSFSIEHIDDDIYEDSTSDGWRLIGFNGNLVMKQQRGSWERLVQLSRNNSTPRVCVGDFNEVLFQHEKLGGAVRPRWQI</sequence>
<organism evidence="1">
    <name type="scientific">Sesamum latifolium</name>
    <dbReference type="NCBI Taxonomy" id="2727402"/>
    <lineage>
        <taxon>Eukaryota</taxon>
        <taxon>Viridiplantae</taxon>
        <taxon>Streptophyta</taxon>
        <taxon>Embryophyta</taxon>
        <taxon>Tracheophyta</taxon>
        <taxon>Spermatophyta</taxon>
        <taxon>Magnoliopsida</taxon>
        <taxon>eudicotyledons</taxon>
        <taxon>Gunneridae</taxon>
        <taxon>Pentapetalae</taxon>
        <taxon>asterids</taxon>
        <taxon>lamiids</taxon>
        <taxon>Lamiales</taxon>
        <taxon>Pedaliaceae</taxon>
        <taxon>Sesamum</taxon>
    </lineage>
</organism>
<accession>A0AAW2X8K1</accession>
<reference evidence="1" key="2">
    <citation type="journal article" date="2024" name="Plant">
        <title>Genomic evolution and insights into agronomic trait innovations of Sesamum species.</title>
        <authorList>
            <person name="Miao H."/>
            <person name="Wang L."/>
            <person name="Qu L."/>
            <person name="Liu H."/>
            <person name="Sun Y."/>
            <person name="Le M."/>
            <person name="Wang Q."/>
            <person name="Wei S."/>
            <person name="Zheng Y."/>
            <person name="Lin W."/>
            <person name="Duan Y."/>
            <person name="Cao H."/>
            <person name="Xiong S."/>
            <person name="Wang X."/>
            <person name="Wei L."/>
            <person name="Li C."/>
            <person name="Ma Q."/>
            <person name="Ju M."/>
            <person name="Zhao R."/>
            <person name="Li G."/>
            <person name="Mu C."/>
            <person name="Tian Q."/>
            <person name="Mei H."/>
            <person name="Zhang T."/>
            <person name="Gao T."/>
            <person name="Zhang H."/>
        </authorList>
    </citation>
    <scope>NUCLEOTIDE SEQUENCE</scope>
    <source>
        <strain evidence="1">KEN1</strain>
    </source>
</reference>
<name>A0AAW2X8K1_9LAMI</name>
<evidence type="ECO:0000313" key="1">
    <source>
        <dbReference type="EMBL" id="KAL0448500.1"/>
    </source>
</evidence>
<evidence type="ECO:0008006" key="2">
    <source>
        <dbReference type="Google" id="ProtNLM"/>
    </source>
</evidence>
<dbReference type="EMBL" id="JACGWN010000005">
    <property type="protein sequence ID" value="KAL0448500.1"/>
    <property type="molecule type" value="Genomic_DNA"/>
</dbReference>
<dbReference type="AlphaFoldDB" id="A0AAW2X8K1"/>
<proteinExistence type="predicted"/>